<dbReference type="AlphaFoldDB" id="A0A1Q3BSU2"/>
<dbReference type="InterPro" id="IPR045843">
    <property type="entry name" value="IND-like"/>
</dbReference>
<gene>
    <name evidence="8" type="ORF">CFOL_v3_14477</name>
</gene>
<dbReference type="PROSITE" id="PS50888">
    <property type="entry name" value="BHLH"/>
    <property type="match status" value="1"/>
</dbReference>
<dbReference type="SUPFAM" id="SSF47459">
    <property type="entry name" value="HLH, helix-loop-helix DNA-binding domain"/>
    <property type="match status" value="1"/>
</dbReference>
<evidence type="ECO:0000259" key="7">
    <source>
        <dbReference type="PROSITE" id="PS50888"/>
    </source>
</evidence>
<evidence type="ECO:0000256" key="6">
    <source>
        <dbReference type="SAM" id="MobiDB-lite"/>
    </source>
</evidence>
<dbReference type="GO" id="GO:0000981">
    <property type="term" value="F:DNA-binding transcription factor activity, RNA polymerase II-specific"/>
    <property type="evidence" value="ECO:0007669"/>
    <property type="project" value="TreeGrafter"/>
</dbReference>
<dbReference type="GO" id="GO:0005634">
    <property type="term" value="C:nucleus"/>
    <property type="evidence" value="ECO:0007669"/>
    <property type="project" value="UniProtKB-SubCell"/>
</dbReference>
<dbReference type="InterPro" id="IPR011598">
    <property type="entry name" value="bHLH_dom"/>
</dbReference>
<dbReference type="GO" id="GO:0000978">
    <property type="term" value="F:RNA polymerase II cis-regulatory region sequence-specific DNA binding"/>
    <property type="evidence" value="ECO:0007669"/>
    <property type="project" value="TreeGrafter"/>
</dbReference>
<keyword evidence="5" id="KW-0539">Nucleus</keyword>
<name>A0A1Q3BSU2_CEPFO</name>
<accession>A0A1Q3BSU2</accession>
<dbReference type="InParanoid" id="A0A1Q3BSU2"/>
<evidence type="ECO:0000256" key="4">
    <source>
        <dbReference type="ARBA" id="ARBA00023163"/>
    </source>
</evidence>
<dbReference type="FunFam" id="4.10.280.10:FF:000017">
    <property type="entry name" value="Transcription factor bHLH66"/>
    <property type="match status" value="1"/>
</dbReference>
<dbReference type="Proteomes" id="UP000187406">
    <property type="component" value="Unassembled WGS sequence"/>
</dbReference>
<keyword evidence="2" id="KW-0805">Transcription regulation</keyword>
<reference evidence="9" key="1">
    <citation type="submission" date="2016-04" db="EMBL/GenBank/DDBJ databases">
        <title>Cephalotus genome sequencing.</title>
        <authorList>
            <person name="Fukushima K."/>
            <person name="Hasebe M."/>
            <person name="Fang X."/>
        </authorList>
    </citation>
    <scope>NUCLEOTIDE SEQUENCE [LARGE SCALE GENOMIC DNA]</scope>
    <source>
        <strain evidence="9">cv. St1</strain>
    </source>
</reference>
<evidence type="ECO:0000256" key="2">
    <source>
        <dbReference type="ARBA" id="ARBA00023015"/>
    </source>
</evidence>
<dbReference type="PANTHER" id="PTHR16223:SF215">
    <property type="entry name" value="OS02G0564700 PROTEIN"/>
    <property type="match status" value="1"/>
</dbReference>
<dbReference type="PANTHER" id="PTHR16223">
    <property type="entry name" value="TRANSCRIPTION FACTOR BHLH83-RELATED"/>
    <property type="match status" value="1"/>
</dbReference>
<evidence type="ECO:0000256" key="5">
    <source>
        <dbReference type="ARBA" id="ARBA00023242"/>
    </source>
</evidence>
<sequence length="447" mass="48382">MDEYLDYFSSSSWSDVNVKEISSWACSEQRQPKGLLLNSIGAYKDDNVSSPISMITSYHTMESLANRDTSFMDGGGELDYGVDKSLLCEETPPESDGHNCKGNHSSAGLKSGDLEFGKLGLQDSIPTPGSLNLGSPEQHHMIGDMTSSLSFSEKRRVGCNGSEATEFLKSLTDLRTFSSSPQWRPPPFYGGGPSPSPLIGVDRPQGFDLQGGILDNEIDTVRNRFVQMDKILQSVSSKGNRDLQSYHPSSLANEHHTMLERIGLPSLPHLQTTSATPASGCNGYGKPRVRARRGQATDPHSIAERLRREKISERMKNLQELVPNSSKQSDKASVLDEIIDYVKFLQLQVKVLSMSRLGAAGAVVPLITDGQTEFQGSNALSPLPLASLGVDFSPSPDQISIEQEIVKLMESNVTVAMQYLQSKGLCLMPIALAATISSGKSPSGIAA</sequence>
<dbReference type="Gene3D" id="4.10.280.10">
    <property type="entry name" value="Helix-loop-helix DNA-binding domain"/>
    <property type="match status" value="1"/>
</dbReference>
<dbReference type="GO" id="GO:0080147">
    <property type="term" value="P:root hair cell development"/>
    <property type="evidence" value="ECO:0007669"/>
    <property type="project" value="UniProtKB-ARBA"/>
</dbReference>
<keyword evidence="4" id="KW-0804">Transcription</keyword>
<dbReference type="STRING" id="3775.A0A1Q3BSU2"/>
<evidence type="ECO:0000256" key="3">
    <source>
        <dbReference type="ARBA" id="ARBA00023125"/>
    </source>
</evidence>
<dbReference type="EMBL" id="BDDD01000857">
    <property type="protein sequence ID" value="GAV70982.1"/>
    <property type="molecule type" value="Genomic_DNA"/>
</dbReference>
<organism evidence="8 9">
    <name type="scientific">Cephalotus follicularis</name>
    <name type="common">Albany pitcher plant</name>
    <dbReference type="NCBI Taxonomy" id="3775"/>
    <lineage>
        <taxon>Eukaryota</taxon>
        <taxon>Viridiplantae</taxon>
        <taxon>Streptophyta</taxon>
        <taxon>Embryophyta</taxon>
        <taxon>Tracheophyta</taxon>
        <taxon>Spermatophyta</taxon>
        <taxon>Magnoliopsida</taxon>
        <taxon>eudicotyledons</taxon>
        <taxon>Gunneridae</taxon>
        <taxon>Pentapetalae</taxon>
        <taxon>rosids</taxon>
        <taxon>fabids</taxon>
        <taxon>Oxalidales</taxon>
        <taxon>Cephalotaceae</taxon>
        <taxon>Cephalotus</taxon>
    </lineage>
</organism>
<protein>
    <submittedName>
        <fullName evidence="8">HLH domain-containing protein</fullName>
    </submittedName>
</protein>
<feature type="domain" description="BHLH" evidence="7">
    <location>
        <begin position="295"/>
        <end position="345"/>
    </location>
</feature>
<keyword evidence="3" id="KW-0238">DNA-binding</keyword>
<evidence type="ECO:0000256" key="1">
    <source>
        <dbReference type="ARBA" id="ARBA00004123"/>
    </source>
</evidence>
<keyword evidence="9" id="KW-1185">Reference proteome</keyword>
<proteinExistence type="predicted"/>
<dbReference type="Pfam" id="PF00010">
    <property type="entry name" value="HLH"/>
    <property type="match status" value="1"/>
</dbReference>
<dbReference type="GO" id="GO:0046983">
    <property type="term" value="F:protein dimerization activity"/>
    <property type="evidence" value="ECO:0007669"/>
    <property type="project" value="InterPro"/>
</dbReference>
<evidence type="ECO:0000313" key="9">
    <source>
        <dbReference type="Proteomes" id="UP000187406"/>
    </source>
</evidence>
<dbReference type="InterPro" id="IPR036638">
    <property type="entry name" value="HLH_DNA-bd_sf"/>
</dbReference>
<comment type="subcellular location">
    <subcellularLocation>
        <location evidence="1">Nucleus</location>
    </subcellularLocation>
</comment>
<evidence type="ECO:0000313" key="8">
    <source>
        <dbReference type="EMBL" id="GAV70982.1"/>
    </source>
</evidence>
<feature type="region of interest" description="Disordered" evidence="6">
    <location>
        <begin position="272"/>
        <end position="299"/>
    </location>
</feature>
<dbReference type="OrthoDB" id="759159at2759"/>
<dbReference type="SMART" id="SM00353">
    <property type="entry name" value="HLH"/>
    <property type="match status" value="1"/>
</dbReference>
<comment type="caution">
    <text evidence="8">The sequence shown here is derived from an EMBL/GenBank/DDBJ whole genome shotgun (WGS) entry which is preliminary data.</text>
</comment>